<evidence type="ECO:0000313" key="1">
    <source>
        <dbReference type="EMBL" id="KAJ8706417.1"/>
    </source>
</evidence>
<accession>A0ACC2Q2B3</accession>
<evidence type="ECO:0000313" key="2">
    <source>
        <dbReference type="Proteomes" id="UP001231649"/>
    </source>
</evidence>
<proteinExistence type="predicted"/>
<name>A0ACC2Q2B3_9NEOP</name>
<reference evidence="1" key="1">
    <citation type="submission" date="2023-03" db="EMBL/GenBank/DDBJ databases">
        <title>Chromosome-level genomes of two armyworms, Mythimna separata and Mythimna loreyi, provide insights into the biosynthesis and reception of sex pheromones.</title>
        <authorList>
            <person name="Zhao H."/>
        </authorList>
    </citation>
    <scope>NUCLEOTIDE SEQUENCE</scope>
    <source>
        <strain evidence="1">BeijingLab</strain>
    </source>
</reference>
<sequence>MDEIFRRMERAGRTDVNNLIQWLKDSKVIETARDEEVRQLFSVAVDETKVELEKFKEVIACLAVQQVKTAEQLSNQLAEAAPKIIDAACVGLLAFKEALAEQTKKCDK</sequence>
<protein>
    <submittedName>
        <fullName evidence="1">Uncharacterized protein</fullName>
    </submittedName>
</protein>
<keyword evidence="2" id="KW-1185">Reference proteome</keyword>
<organism evidence="1 2">
    <name type="scientific">Mythimna loreyi</name>
    <dbReference type="NCBI Taxonomy" id="667449"/>
    <lineage>
        <taxon>Eukaryota</taxon>
        <taxon>Metazoa</taxon>
        <taxon>Ecdysozoa</taxon>
        <taxon>Arthropoda</taxon>
        <taxon>Hexapoda</taxon>
        <taxon>Insecta</taxon>
        <taxon>Pterygota</taxon>
        <taxon>Neoptera</taxon>
        <taxon>Endopterygota</taxon>
        <taxon>Lepidoptera</taxon>
        <taxon>Glossata</taxon>
        <taxon>Ditrysia</taxon>
        <taxon>Noctuoidea</taxon>
        <taxon>Noctuidae</taxon>
        <taxon>Noctuinae</taxon>
        <taxon>Hadenini</taxon>
        <taxon>Mythimna</taxon>
    </lineage>
</organism>
<comment type="caution">
    <text evidence="1">The sequence shown here is derived from an EMBL/GenBank/DDBJ whole genome shotgun (WGS) entry which is preliminary data.</text>
</comment>
<dbReference type="Proteomes" id="UP001231649">
    <property type="component" value="Chromosome 28"/>
</dbReference>
<dbReference type="EMBL" id="CM056804">
    <property type="protein sequence ID" value="KAJ8706417.1"/>
    <property type="molecule type" value="Genomic_DNA"/>
</dbReference>
<gene>
    <name evidence="1" type="ORF">PYW08_011043</name>
</gene>